<evidence type="ECO:0000256" key="1">
    <source>
        <dbReference type="SAM" id="SignalP"/>
    </source>
</evidence>
<keyword evidence="3" id="KW-0378">Hydrolase</keyword>
<dbReference type="PANTHER" id="PTHR43135">
    <property type="entry name" value="ALPHA-D-RIBOSE 1-METHYLPHOSPHONATE 5-TRIPHOSPHATE DIPHOSPHATASE"/>
    <property type="match status" value="1"/>
</dbReference>
<dbReference type="PANTHER" id="PTHR43135:SF3">
    <property type="entry name" value="ALPHA-D-RIBOSE 1-METHYLPHOSPHONATE 5-TRIPHOSPHATE DIPHOSPHATASE"/>
    <property type="match status" value="1"/>
</dbReference>
<dbReference type="Gene3D" id="3.40.50.10910">
    <property type="entry name" value="Amidohydrolase"/>
    <property type="match status" value="1"/>
</dbReference>
<accession>A0A7Y2EDC7</accession>
<dbReference type="SUPFAM" id="SSF51338">
    <property type="entry name" value="Composite domain of metallo-dependent hydrolases"/>
    <property type="match status" value="1"/>
</dbReference>
<sequence length="410" mass="43986">MQNPLTQARLRFAALIPFLCLIACSSSAEPPDDASEGDSPIAFTNVRVITMNPAQDILEDQTVIVVGDRISAVVSSSLVDLHPDTEVIDGSGRTLLPGLADMHVHISSSDLPSYVEYGVTSVRNCWGWEGLPDIMEKAEKSEIVSPTIHSLSPGVDGTPPSWPQTQLISDPSEAPALVNRLADEGWLGLKMYQNLRLDTYNAVVDAAKARGIPFSGHVPHRVGIDRVLEAGQICIEHLSGYEVAVTTRGGQGYPAWISIDSSKIPGLVEKTVAAGIWNCPTSAIFLRLSQNLSPTDREAMANNRRAFIKALYDAGAGLLIGTDSGIDVVAPGVSLLTELRDFESAGISRAEVLRIAILDAAKFLGQESEVGQIVEGMRADLVLLDGDPLESFDVLEDPVGTMVRGRWIPD</sequence>
<dbReference type="SUPFAM" id="SSF51556">
    <property type="entry name" value="Metallo-dependent hydrolases"/>
    <property type="match status" value="1"/>
</dbReference>
<dbReference type="GO" id="GO:0016810">
    <property type="term" value="F:hydrolase activity, acting on carbon-nitrogen (but not peptide) bonds"/>
    <property type="evidence" value="ECO:0007669"/>
    <property type="project" value="InterPro"/>
</dbReference>
<gene>
    <name evidence="3" type="ORF">HKN21_13455</name>
</gene>
<evidence type="ECO:0000313" key="3">
    <source>
        <dbReference type="EMBL" id="NNF07764.1"/>
    </source>
</evidence>
<organism evidence="3 4">
    <name type="scientific">Eiseniibacteriota bacterium</name>
    <dbReference type="NCBI Taxonomy" id="2212470"/>
    <lineage>
        <taxon>Bacteria</taxon>
        <taxon>Candidatus Eiseniibacteriota</taxon>
    </lineage>
</organism>
<feature type="chain" id="PRO_5031001186" evidence="1">
    <location>
        <begin position="29"/>
        <end position="410"/>
    </location>
</feature>
<dbReference type="Proteomes" id="UP000547674">
    <property type="component" value="Unassembled WGS sequence"/>
</dbReference>
<dbReference type="Gene3D" id="3.30.110.90">
    <property type="entry name" value="Amidohydrolase"/>
    <property type="match status" value="1"/>
</dbReference>
<dbReference type="Pfam" id="PF01979">
    <property type="entry name" value="Amidohydro_1"/>
    <property type="match status" value="1"/>
</dbReference>
<name>A0A7Y2EDC7_UNCEI</name>
<dbReference type="Gene3D" id="1.20.58.520">
    <property type="entry name" value="Amidohydrolase"/>
    <property type="match status" value="1"/>
</dbReference>
<proteinExistence type="predicted"/>
<feature type="signal peptide" evidence="1">
    <location>
        <begin position="1"/>
        <end position="28"/>
    </location>
</feature>
<protein>
    <submittedName>
        <fullName evidence="3">Amidohydrolase family protein</fullName>
    </submittedName>
</protein>
<dbReference type="EMBL" id="JABDJR010000543">
    <property type="protein sequence ID" value="NNF07764.1"/>
    <property type="molecule type" value="Genomic_DNA"/>
</dbReference>
<dbReference type="InterPro" id="IPR051781">
    <property type="entry name" value="Metallo-dep_Hydrolase"/>
</dbReference>
<feature type="domain" description="Amidohydrolase-related" evidence="2">
    <location>
        <begin position="94"/>
        <end position="407"/>
    </location>
</feature>
<keyword evidence="1" id="KW-0732">Signal</keyword>
<dbReference type="InterPro" id="IPR032466">
    <property type="entry name" value="Metal_Hydrolase"/>
</dbReference>
<evidence type="ECO:0000259" key="2">
    <source>
        <dbReference type="Pfam" id="PF01979"/>
    </source>
</evidence>
<dbReference type="AlphaFoldDB" id="A0A7Y2EDC7"/>
<dbReference type="InterPro" id="IPR006680">
    <property type="entry name" value="Amidohydro-rel"/>
</dbReference>
<dbReference type="Gene3D" id="2.30.40.10">
    <property type="entry name" value="Urease, subunit C, domain 1"/>
    <property type="match status" value="1"/>
</dbReference>
<reference evidence="3 4" key="1">
    <citation type="submission" date="2020-03" db="EMBL/GenBank/DDBJ databases">
        <title>Metabolic flexibility allows generalist bacteria to become dominant in a frequently disturbed ecosystem.</title>
        <authorList>
            <person name="Chen Y.-J."/>
            <person name="Leung P.M."/>
            <person name="Bay S.K."/>
            <person name="Hugenholtz P."/>
            <person name="Kessler A.J."/>
            <person name="Shelley G."/>
            <person name="Waite D.W."/>
            <person name="Cook P.L."/>
            <person name="Greening C."/>
        </authorList>
    </citation>
    <scope>NUCLEOTIDE SEQUENCE [LARGE SCALE GENOMIC DNA]</scope>
    <source>
        <strain evidence="3">SS_bin_28</strain>
    </source>
</reference>
<evidence type="ECO:0000313" key="4">
    <source>
        <dbReference type="Proteomes" id="UP000547674"/>
    </source>
</evidence>
<comment type="caution">
    <text evidence="3">The sequence shown here is derived from an EMBL/GenBank/DDBJ whole genome shotgun (WGS) entry which is preliminary data.</text>
</comment>
<dbReference type="InterPro" id="IPR011059">
    <property type="entry name" value="Metal-dep_hydrolase_composite"/>
</dbReference>